<feature type="region of interest" description="Disordered" evidence="4">
    <location>
        <begin position="110"/>
        <end position="156"/>
    </location>
</feature>
<evidence type="ECO:0000259" key="6">
    <source>
        <dbReference type="PROSITE" id="PS50835"/>
    </source>
</evidence>
<proteinExistence type="predicted"/>
<dbReference type="Proteomes" id="UP001162164">
    <property type="component" value="Unassembled WGS sequence"/>
</dbReference>
<dbReference type="InterPro" id="IPR051170">
    <property type="entry name" value="Neural/epithelial_adhesion"/>
</dbReference>
<keyword evidence="8" id="KW-1185">Reference proteome</keyword>
<sequence length="211" mass="23891">MDIISFVLILVHPLIRVSNQLVAAPITSDVHVQCYVEASPKAMNHWMRDNGEKLIPSEKYIVEESVINDYSLQMNLTIHNLDKNDFGGYICTSGNALGKAEGLVRLQERTVKSTSTASTPKYVETKPRKPPHKDKSKKWKQFRKKENSDNKNDEEREMSTLLLPELHTPPSPLTSVATTSRSPSWILLQRNNAVKLSVDKTCYVLNSHYEG</sequence>
<evidence type="ECO:0000313" key="8">
    <source>
        <dbReference type="Proteomes" id="UP001162164"/>
    </source>
</evidence>
<feature type="compositionally biased region" description="Basic residues" evidence="4">
    <location>
        <begin position="128"/>
        <end position="143"/>
    </location>
</feature>
<accession>A0ABQ9K871</accession>
<name>A0ABQ9K871_9CUCU</name>
<dbReference type="PANTHER" id="PTHR12231">
    <property type="entry name" value="CTX-RELATED TYPE I TRANSMEMBRANE PROTEIN"/>
    <property type="match status" value="1"/>
</dbReference>
<feature type="domain" description="Ig-like" evidence="6">
    <location>
        <begin position="13"/>
        <end position="112"/>
    </location>
</feature>
<evidence type="ECO:0000256" key="2">
    <source>
        <dbReference type="ARBA" id="ARBA00023157"/>
    </source>
</evidence>
<evidence type="ECO:0000256" key="3">
    <source>
        <dbReference type="ARBA" id="ARBA00023319"/>
    </source>
</evidence>
<dbReference type="EMBL" id="JAPWTJ010000001">
    <property type="protein sequence ID" value="KAJ8986202.1"/>
    <property type="molecule type" value="Genomic_DNA"/>
</dbReference>
<comment type="caution">
    <text evidence="7">The sequence shown here is derived from an EMBL/GenBank/DDBJ whole genome shotgun (WGS) entry which is preliminary data.</text>
</comment>
<organism evidence="7 8">
    <name type="scientific">Molorchus minor</name>
    <dbReference type="NCBI Taxonomy" id="1323400"/>
    <lineage>
        <taxon>Eukaryota</taxon>
        <taxon>Metazoa</taxon>
        <taxon>Ecdysozoa</taxon>
        <taxon>Arthropoda</taxon>
        <taxon>Hexapoda</taxon>
        <taxon>Insecta</taxon>
        <taxon>Pterygota</taxon>
        <taxon>Neoptera</taxon>
        <taxon>Endopterygota</taxon>
        <taxon>Coleoptera</taxon>
        <taxon>Polyphaga</taxon>
        <taxon>Cucujiformia</taxon>
        <taxon>Chrysomeloidea</taxon>
        <taxon>Cerambycidae</taxon>
        <taxon>Lamiinae</taxon>
        <taxon>Monochamini</taxon>
        <taxon>Molorchus</taxon>
    </lineage>
</organism>
<keyword evidence="1" id="KW-0677">Repeat</keyword>
<dbReference type="InterPro" id="IPR036179">
    <property type="entry name" value="Ig-like_dom_sf"/>
</dbReference>
<evidence type="ECO:0000256" key="1">
    <source>
        <dbReference type="ARBA" id="ARBA00022737"/>
    </source>
</evidence>
<evidence type="ECO:0000313" key="7">
    <source>
        <dbReference type="EMBL" id="KAJ8986202.1"/>
    </source>
</evidence>
<evidence type="ECO:0000256" key="5">
    <source>
        <dbReference type="SAM" id="SignalP"/>
    </source>
</evidence>
<dbReference type="Pfam" id="PF13927">
    <property type="entry name" value="Ig_3"/>
    <property type="match status" value="1"/>
</dbReference>
<protein>
    <recommendedName>
        <fullName evidence="6">Ig-like domain-containing protein</fullName>
    </recommendedName>
</protein>
<dbReference type="SUPFAM" id="SSF48726">
    <property type="entry name" value="Immunoglobulin"/>
    <property type="match status" value="1"/>
</dbReference>
<dbReference type="SMART" id="SM00409">
    <property type="entry name" value="IG"/>
    <property type="match status" value="1"/>
</dbReference>
<reference evidence="7" key="1">
    <citation type="journal article" date="2023" name="Insect Mol. Biol.">
        <title>Genome sequencing provides insights into the evolution of gene families encoding plant cell wall-degrading enzymes in longhorned beetles.</title>
        <authorList>
            <person name="Shin N.R."/>
            <person name="Okamura Y."/>
            <person name="Kirsch R."/>
            <person name="Pauchet Y."/>
        </authorList>
    </citation>
    <scope>NUCLEOTIDE SEQUENCE</scope>
    <source>
        <strain evidence="7">MMC_N1</strain>
    </source>
</reference>
<feature type="signal peptide" evidence="5">
    <location>
        <begin position="1"/>
        <end position="19"/>
    </location>
</feature>
<dbReference type="InterPro" id="IPR003599">
    <property type="entry name" value="Ig_sub"/>
</dbReference>
<evidence type="ECO:0000256" key="4">
    <source>
        <dbReference type="SAM" id="MobiDB-lite"/>
    </source>
</evidence>
<gene>
    <name evidence="7" type="ORF">NQ317_009908</name>
</gene>
<dbReference type="PANTHER" id="PTHR12231:SF265">
    <property type="entry name" value="DPR-INTERACTING PROTEIN LAMBDA"/>
    <property type="match status" value="1"/>
</dbReference>
<dbReference type="Gene3D" id="2.60.40.10">
    <property type="entry name" value="Immunoglobulins"/>
    <property type="match status" value="1"/>
</dbReference>
<dbReference type="InterPro" id="IPR013783">
    <property type="entry name" value="Ig-like_fold"/>
</dbReference>
<feature type="compositionally biased region" description="Basic and acidic residues" evidence="4">
    <location>
        <begin position="144"/>
        <end position="156"/>
    </location>
</feature>
<feature type="chain" id="PRO_5045829208" description="Ig-like domain-containing protein" evidence="5">
    <location>
        <begin position="20"/>
        <end position="211"/>
    </location>
</feature>
<dbReference type="PROSITE" id="PS50835">
    <property type="entry name" value="IG_LIKE"/>
    <property type="match status" value="1"/>
</dbReference>
<keyword evidence="2" id="KW-1015">Disulfide bond</keyword>
<dbReference type="InterPro" id="IPR007110">
    <property type="entry name" value="Ig-like_dom"/>
</dbReference>
<keyword evidence="5" id="KW-0732">Signal</keyword>
<keyword evidence="3" id="KW-0393">Immunoglobulin domain</keyword>